<dbReference type="Proteomes" id="UP001497497">
    <property type="component" value="Unassembled WGS sequence"/>
</dbReference>
<evidence type="ECO:0000256" key="10">
    <source>
        <dbReference type="ARBA" id="ARBA00023002"/>
    </source>
</evidence>
<keyword evidence="13" id="KW-1185">Reference proteome</keyword>
<comment type="subcellular location">
    <subcellularLocation>
        <location evidence="3">Cytoplasm</location>
    </subcellularLocation>
</comment>
<keyword evidence="10" id="KW-0560">Oxidoreductase</keyword>
<dbReference type="Pfam" id="PF16690">
    <property type="entry name" value="MMACHC"/>
    <property type="match status" value="1"/>
</dbReference>
<evidence type="ECO:0000256" key="9">
    <source>
        <dbReference type="ARBA" id="ARBA00022857"/>
    </source>
</evidence>
<keyword evidence="8" id="KW-0274">FAD</keyword>
<dbReference type="AlphaFoldDB" id="A0AAV2I2Q7"/>
<evidence type="ECO:0000256" key="5">
    <source>
        <dbReference type="ARBA" id="ARBA00022490"/>
    </source>
</evidence>
<reference evidence="12 13" key="1">
    <citation type="submission" date="2024-04" db="EMBL/GenBank/DDBJ databases">
        <authorList>
            <consortium name="Genoscope - CEA"/>
            <person name="William W."/>
        </authorList>
    </citation>
    <scope>NUCLEOTIDE SEQUENCE [LARGE SCALE GENOMIC DNA]</scope>
</reference>
<keyword evidence="9" id="KW-0521">NADP</keyword>
<evidence type="ECO:0000313" key="13">
    <source>
        <dbReference type="Proteomes" id="UP001497497"/>
    </source>
</evidence>
<protein>
    <recommendedName>
        <fullName evidence="11">Cyanocobalamin reductase (cyanide-eliminating)</fullName>
    </recommendedName>
</protein>
<keyword evidence="7" id="KW-0288">FMN</keyword>
<dbReference type="GO" id="GO:0009235">
    <property type="term" value="P:cobalamin metabolic process"/>
    <property type="evidence" value="ECO:0007669"/>
    <property type="project" value="TreeGrafter"/>
</dbReference>
<evidence type="ECO:0000256" key="8">
    <source>
        <dbReference type="ARBA" id="ARBA00022827"/>
    </source>
</evidence>
<evidence type="ECO:0000256" key="7">
    <source>
        <dbReference type="ARBA" id="ARBA00022643"/>
    </source>
</evidence>
<dbReference type="PANTHER" id="PTHR31457:SF2">
    <property type="entry name" value="CYANOCOBALAMIN REDUCTASE _ ALKYLCOBALAMIN DEALKYLASE"/>
    <property type="match status" value="1"/>
</dbReference>
<dbReference type="GO" id="GO:0005737">
    <property type="term" value="C:cytoplasm"/>
    <property type="evidence" value="ECO:0007669"/>
    <property type="project" value="UniProtKB-SubCell"/>
</dbReference>
<evidence type="ECO:0000256" key="11">
    <source>
        <dbReference type="ARBA" id="ARBA00031313"/>
    </source>
</evidence>
<evidence type="ECO:0000256" key="6">
    <source>
        <dbReference type="ARBA" id="ARBA00022630"/>
    </source>
</evidence>
<dbReference type="InterPro" id="IPR032037">
    <property type="entry name" value="MMACHC"/>
</dbReference>
<dbReference type="EMBL" id="CAXITT010000402">
    <property type="protein sequence ID" value="CAL1540843.1"/>
    <property type="molecule type" value="Genomic_DNA"/>
</dbReference>
<accession>A0AAV2I2Q7</accession>
<dbReference type="GO" id="GO:0071949">
    <property type="term" value="F:FAD binding"/>
    <property type="evidence" value="ECO:0007669"/>
    <property type="project" value="TreeGrafter"/>
</dbReference>
<evidence type="ECO:0000256" key="2">
    <source>
        <dbReference type="ARBA" id="ARBA00001974"/>
    </source>
</evidence>
<comment type="similarity">
    <text evidence="4">Belongs to the MMACHC family.</text>
</comment>
<evidence type="ECO:0000313" key="12">
    <source>
        <dbReference type="EMBL" id="CAL1540843.1"/>
    </source>
</evidence>
<evidence type="ECO:0000256" key="1">
    <source>
        <dbReference type="ARBA" id="ARBA00001917"/>
    </source>
</evidence>
<keyword evidence="5" id="KW-0963">Cytoplasm</keyword>
<evidence type="ECO:0000256" key="4">
    <source>
        <dbReference type="ARBA" id="ARBA00007762"/>
    </source>
</evidence>
<name>A0AAV2I2Q7_LYMST</name>
<dbReference type="GO" id="GO:0033787">
    <property type="term" value="F:cyanocobalamin reductase (cyanide-eliminating) (NADP+) activity"/>
    <property type="evidence" value="ECO:0007669"/>
    <property type="project" value="TreeGrafter"/>
</dbReference>
<sequence>MGTAHEVDDHEVSKKNIFSQKKNDTSEIVSKLRAQFLNKGLEIYPFKVGWYNDEVEELFHFNFDPDTLAVLVVSTPDMFERALVPFMCSDDCTGTLDLLDKCMKHNFSLVRRIFPDEDIEIMHDFEMTPSRRPKVLVQPAAHVAGAAYYYTARSLAPNPFKQKIFGVCIHPVYGGWFALRGVFIFKSVRAADLPRIDPVDCVPEQEKRVELLDLFNNYWKDNRYRDIISVEKKYSEDQKRYFSTLPKDRGPLIKELIQKYKGINSEEQMQKKEMLTNNNSIKLCNSESNSQPDYGFHKEFY</sequence>
<comment type="cofactor">
    <cofactor evidence="1">
        <name>FMN</name>
        <dbReference type="ChEBI" id="CHEBI:58210"/>
    </cofactor>
</comment>
<proteinExistence type="inferred from homology"/>
<organism evidence="12 13">
    <name type="scientific">Lymnaea stagnalis</name>
    <name type="common">Great pond snail</name>
    <name type="synonym">Helix stagnalis</name>
    <dbReference type="NCBI Taxonomy" id="6523"/>
    <lineage>
        <taxon>Eukaryota</taxon>
        <taxon>Metazoa</taxon>
        <taxon>Spiralia</taxon>
        <taxon>Lophotrochozoa</taxon>
        <taxon>Mollusca</taxon>
        <taxon>Gastropoda</taxon>
        <taxon>Heterobranchia</taxon>
        <taxon>Euthyneura</taxon>
        <taxon>Panpulmonata</taxon>
        <taxon>Hygrophila</taxon>
        <taxon>Lymnaeoidea</taxon>
        <taxon>Lymnaeidae</taxon>
        <taxon>Lymnaea</taxon>
    </lineage>
</organism>
<dbReference type="GO" id="GO:0032451">
    <property type="term" value="F:demethylase activity"/>
    <property type="evidence" value="ECO:0007669"/>
    <property type="project" value="TreeGrafter"/>
</dbReference>
<keyword evidence="6" id="KW-0285">Flavoprotein</keyword>
<evidence type="ECO:0000256" key="3">
    <source>
        <dbReference type="ARBA" id="ARBA00004496"/>
    </source>
</evidence>
<dbReference type="CDD" id="cd12959">
    <property type="entry name" value="MMACHC-like"/>
    <property type="match status" value="1"/>
</dbReference>
<comment type="cofactor">
    <cofactor evidence="2">
        <name>FAD</name>
        <dbReference type="ChEBI" id="CHEBI:57692"/>
    </cofactor>
</comment>
<comment type="caution">
    <text evidence="12">The sequence shown here is derived from an EMBL/GenBank/DDBJ whole genome shotgun (WGS) entry which is preliminary data.</text>
</comment>
<dbReference type="PANTHER" id="PTHR31457">
    <property type="entry name" value="METHYLMALONIC ACIDURIA AND HOMOCYSTINURIA TYPE C PROTEIN"/>
    <property type="match status" value="1"/>
</dbReference>
<gene>
    <name evidence="12" type="ORF">GSLYS_00014492001</name>
</gene>